<gene>
    <name evidence="10" type="primary">LOC115643140</name>
</gene>
<evidence type="ECO:0000313" key="10">
    <source>
        <dbReference type="Ensembl" id="ENSGEVP00005025741.1"/>
    </source>
</evidence>
<dbReference type="RefSeq" id="XP_030402826.1">
    <property type="nucleotide sequence ID" value="XM_030546966.1"/>
</dbReference>
<keyword evidence="4 8" id="KW-0274">FAD</keyword>
<dbReference type="FunFam" id="3.50.50.60:FF:000138">
    <property type="entry name" value="Flavin-containing monooxygenase"/>
    <property type="match status" value="1"/>
</dbReference>
<dbReference type="Pfam" id="PF00743">
    <property type="entry name" value="FMO-like"/>
    <property type="match status" value="2"/>
</dbReference>
<accession>A0A8C4YH88</accession>
<dbReference type="SUPFAM" id="SSF51905">
    <property type="entry name" value="FAD/NAD(P)-binding domain"/>
    <property type="match status" value="2"/>
</dbReference>
<dbReference type="Ensembl" id="ENSGEVT00005027064.1">
    <property type="protein sequence ID" value="ENSGEVP00005025741.1"/>
    <property type="gene ID" value="ENSGEVG00005018269.1"/>
</dbReference>
<dbReference type="GO" id="GO:0050660">
    <property type="term" value="F:flavin adenine dinucleotide binding"/>
    <property type="evidence" value="ECO:0007669"/>
    <property type="project" value="InterPro"/>
</dbReference>
<reference evidence="10" key="1">
    <citation type="submission" date="2025-08" db="UniProtKB">
        <authorList>
            <consortium name="Ensembl"/>
        </authorList>
    </citation>
    <scope>IDENTIFICATION</scope>
</reference>
<dbReference type="OrthoDB" id="66881at2759"/>
<evidence type="ECO:0000256" key="7">
    <source>
        <dbReference type="ARBA" id="ARBA00023033"/>
    </source>
</evidence>
<organism evidence="10 11">
    <name type="scientific">Gopherus evgoodei</name>
    <name type="common">Goodes thornscrub tortoise</name>
    <dbReference type="NCBI Taxonomy" id="1825980"/>
    <lineage>
        <taxon>Eukaryota</taxon>
        <taxon>Metazoa</taxon>
        <taxon>Chordata</taxon>
        <taxon>Craniata</taxon>
        <taxon>Vertebrata</taxon>
        <taxon>Euteleostomi</taxon>
        <taxon>Archelosauria</taxon>
        <taxon>Testudinata</taxon>
        <taxon>Testudines</taxon>
        <taxon>Cryptodira</taxon>
        <taxon>Durocryptodira</taxon>
        <taxon>Testudinoidea</taxon>
        <taxon>Testudinidae</taxon>
        <taxon>Gopherus</taxon>
    </lineage>
</organism>
<dbReference type="AlphaFoldDB" id="A0A8C4YH88"/>
<feature type="compositionally biased region" description="Gly residues" evidence="9">
    <location>
        <begin position="437"/>
        <end position="446"/>
    </location>
</feature>
<dbReference type="GeneID" id="115643140"/>
<dbReference type="RefSeq" id="XP_030402828.1">
    <property type="nucleotide sequence ID" value="XM_030546968.1"/>
</dbReference>
<dbReference type="InterPro" id="IPR000960">
    <property type="entry name" value="Flavin_mOase"/>
</dbReference>
<dbReference type="RefSeq" id="XP_030402824.1">
    <property type="nucleotide sequence ID" value="XM_030546964.1"/>
</dbReference>
<dbReference type="Gene3D" id="3.50.50.60">
    <property type="entry name" value="FAD/NAD(P)-binding domain"/>
    <property type="match status" value="2"/>
</dbReference>
<dbReference type="PANTHER" id="PTHR23023">
    <property type="entry name" value="DIMETHYLANILINE MONOOXYGENASE"/>
    <property type="match status" value="1"/>
</dbReference>
<name>A0A8C4YH88_9SAUR</name>
<evidence type="ECO:0000256" key="8">
    <source>
        <dbReference type="RuleBase" id="RU361177"/>
    </source>
</evidence>
<feature type="region of interest" description="Disordered" evidence="9">
    <location>
        <begin position="428"/>
        <end position="456"/>
    </location>
</feature>
<evidence type="ECO:0000256" key="4">
    <source>
        <dbReference type="ARBA" id="ARBA00022827"/>
    </source>
</evidence>
<evidence type="ECO:0000256" key="6">
    <source>
        <dbReference type="ARBA" id="ARBA00023002"/>
    </source>
</evidence>
<dbReference type="InterPro" id="IPR036188">
    <property type="entry name" value="FAD/NAD-bd_sf"/>
</dbReference>
<comment type="similarity">
    <text evidence="2 8">Belongs to the FMO family.</text>
</comment>
<dbReference type="GO" id="GO:0004499">
    <property type="term" value="F:N,N-dimethylaniline monooxygenase activity"/>
    <property type="evidence" value="ECO:0007669"/>
    <property type="project" value="InterPro"/>
</dbReference>
<evidence type="ECO:0000256" key="2">
    <source>
        <dbReference type="ARBA" id="ARBA00009183"/>
    </source>
</evidence>
<dbReference type="GO" id="GO:0050661">
    <property type="term" value="F:NADP binding"/>
    <property type="evidence" value="ECO:0007669"/>
    <property type="project" value="InterPro"/>
</dbReference>
<evidence type="ECO:0000256" key="5">
    <source>
        <dbReference type="ARBA" id="ARBA00022857"/>
    </source>
</evidence>
<dbReference type="EC" id="1.-.-.-" evidence="8"/>
<dbReference type="RefSeq" id="XP_030402825.1">
    <property type="nucleotide sequence ID" value="XM_030546965.1"/>
</dbReference>
<evidence type="ECO:0000313" key="11">
    <source>
        <dbReference type="Proteomes" id="UP000694390"/>
    </source>
</evidence>
<dbReference type="RefSeq" id="XP_030402823.1">
    <property type="nucleotide sequence ID" value="XM_030546963.1"/>
</dbReference>
<keyword evidence="11" id="KW-1185">Reference proteome</keyword>
<keyword evidence="6 8" id="KW-0560">Oxidoreductase</keyword>
<dbReference type="InterPro" id="IPR050346">
    <property type="entry name" value="FMO-like"/>
</dbReference>
<keyword evidence="7 8" id="KW-0503">Monooxygenase</keyword>
<dbReference type="PRINTS" id="PR00370">
    <property type="entry name" value="FMOXYGENASE"/>
</dbReference>
<dbReference type="Proteomes" id="UP000694390">
    <property type="component" value="Unassembled WGS sequence"/>
</dbReference>
<dbReference type="RefSeq" id="XP_030402827.1">
    <property type="nucleotide sequence ID" value="XM_030546967.1"/>
</dbReference>
<keyword evidence="5" id="KW-0521">NADP</keyword>
<evidence type="ECO:0000256" key="1">
    <source>
        <dbReference type="ARBA" id="ARBA00001974"/>
    </source>
</evidence>
<evidence type="ECO:0000256" key="3">
    <source>
        <dbReference type="ARBA" id="ARBA00022630"/>
    </source>
</evidence>
<protein>
    <recommendedName>
        <fullName evidence="8">Flavin-containing monooxygenase</fullName>
        <ecNumber evidence="8">1.-.-.-</ecNumber>
    </recommendedName>
</protein>
<dbReference type="GeneTree" id="ENSGT00940000164245"/>
<dbReference type="RefSeq" id="XP_030402822.1">
    <property type="nucleotide sequence ID" value="XM_030546962.1"/>
</dbReference>
<dbReference type="InterPro" id="IPR020946">
    <property type="entry name" value="Flavin_mOase-like"/>
</dbReference>
<evidence type="ECO:0000256" key="9">
    <source>
        <dbReference type="SAM" id="MobiDB-lite"/>
    </source>
</evidence>
<proteinExistence type="inferred from homology"/>
<comment type="cofactor">
    <cofactor evidence="1 8">
        <name>FAD</name>
        <dbReference type="ChEBI" id="CHEBI:57692"/>
    </cofactor>
</comment>
<keyword evidence="3 8" id="KW-0285">Flavoprotein</keyword>
<reference evidence="10" key="2">
    <citation type="submission" date="2025-09" db="UniProtKB">
        <authorList>
            <consortium name="Ensembl"/>
        </authorList>
    </citation>
    <scope>IDENTIFICATION</scope>
</reference>
<sequence length="456" mass="49133">MTAPGKLRVAVIGAGAAGLCAARHLAAHPESFAPPVVFEASGRIGGTWVYTEETGQGPDGLPICSSMYRDLRTNLPKEVMAFPDFPFDPSLPSFLHHSHVLAYLERYADHFGVREHIRFSWLVDAVSPAEGAEGGWDVTACRAQDRTVQTTERFDAVLVCTGHYADPFVPPIPGLETFPGQLLHSHEYRCPEPFAGRTVVLLGAGPSGVDLTLQLAPLARRVILSHRQPPLPGLPGNVLQAAPVVGVAGPTVQFEDGAEHRADVLILCTGYRYRFPFLAPARLGLRLTDHTVTPLYQHLLLPRHPGLFFIGLCQQICPFPHFHCQLLFCLAVLAGTCRLPPAAELQAAAEGELRQHLGAPQHFHRLGGRQWGYCQELARLGGFEPLPPVLRKIYEATGASRSQDVSRYRSLSYRVLSAEEWELVGAEPGGAVHKGGSPRGAGGNGDGAPSPAAALG</sequence>